<organism evidence="7 8">
    <name type="scientific">Fodinibius salinus</name>
    <dbReference type="NCBI Taxonomy" id="860790"/>
    <lineage>
        <taxon>Bacteria</taxon>
        <taxon>Pseudomonadati</taxon>
        <taxon>Balneolota</taxon>
        <taxon>Balneolia</taxon>
        <taxon>Balneolales</taxon>
        <taxon>Balneolaceae</taxon>
        <taxon>Fodinibius</taxon>
    </lineage>
</organism>
<evidence type="ECO:0000256" key="1">
    <source>
        <dbReference type="ARBA" id="ARBA00001933"/>
    </source>
</evidence>
<keyword evidence="8" id="KW-1185">Reference proteome</keyword>
<reference evidence="7 8" key="1">
    <citation type="submission" date="2019-07" db="EMBL/GenBank/DDBJ databases">
        <title>Genomic Encyclopedia of Archaeal and Bacterial Type Strains, Phase II (KMG-II): from individual species to whole genera.</title>
        <authorList>
            <person name="Goeker M."/>
        </authorList>
    </citation>
    <scope>NUCLEOTIDE SEQUENCE [LARGE SCALE GENOMIC DNA]</scope>
    <source>
        <strain evidence="7 8">DSM 21935</strain>
    </source>
</reference>
<dbReference type="CDD" id="cd00617">
    <property type="entry name" value="Tnase_like"/>
    <property type="match status" value="1"/>
</dbReference>
<evidence type="ECO:0000256" key="5">
    <source>
        <dbReference type="PIRSR" id="PIRSR611166-50"/>
    </source>
</evidence>
<dbReference type="Gene3D" id="3.40.640.10">
    <property type="entry name" value="Type I PLP-dependent aspartate aminotransferase-like (Major domain)"/>
    <property type="match status" value="1"/>
</dbReference>
<dbReference type="PANTHER" id="PTHR32325">
    <property type="entry name" value="BETA-ELIMINATING LYASE-LIKE PROTEIN-RELATED"/>
    <property type="match status" value="1"/>
</dbReference>
<sequence>MEISSLSPFKTDTIIEPFRIRSVEPIRFTTMEEREQLLKEAGYNPFLLKAKDVVIDLLTDSGTGAMSSKQWAGMLESDESYAGSSSFYKLESAVQDITGFKHLIPTHQGRAAENIFFTTIAKKGDVIPSNTHFDTTRAHVEHAGAEARDLVIDKGKQPQSDHAFKGNMNLEKLQDTIREVGSEDIPVIMITVTNNSGGGQPVSMANIKGVSEIAHKHNIPFFIDACRFAENAWFIKTREDAFADKKPIEIAQEMFSYADGCTMSAKKDGMANIGGFLALNSDELASECRNLEILTEGFPTYGGMAGYDMEAVAQGLYEALDPDYLRYRIRSISYLGDKLTEAGIPIVQPTGGHAVYLDAKQILSHIPPTEYPAWSFNNALYLLGGIRGVEIGTVMFGKQPDGSEKPAAMELVRLAFPRRMYTQSHVDYLAEVIISAYEQRKKLEGYKIVDSPDVLRHFSARLKPIKGS</sequence>
<evidence type="ECO:0000256" key="3">
    <source>
        <dbReference type="ARBA" id="ARBA00022898"/>
    </source>
</evidence>
<feature type="domain" description="Aromatic amino acid beta-eliminating lyase/threonine aldolase" evidence="6">
    <location>
        <begin position="56"/>
        <end position="431"/>
    </location>
</feature>
<keyword evidence="3 5" id="KW-0663">Pyridoxal phosphate</keyword>
<dbReference type="PANTHER" id="PTHR32325:SF4">
    <property type="entry name" value="TRYPTOPHANASE"/>
    <property type="match status" value="1"/>
</dbReference>
<comment type="cofactor">
    <cofactor evidence="1 5">
        <name>pyridoxal 5'-phosphate</name>
        <dbReference type="ChEBI" id="CHEBI:597326"/>
    </cofactor>
</comment>
<dbReference type="GO" id="GO:0016830">
    <property type="term" value="F:carbon-carbon lyase activity"/>
    <property type="evidence" value="ECO:0007669"/>
    <property type="project" value="InterPro"/>
</dbReference>
<evidence type="ECO:0000256" key="2">
    <source>
        <dbReference type="ARBA" id="ARBA00009721"/>
    </source>
</evidence>
<dbReference type="InterPro" id="IPR015421">
    <property type="entry name" value="PyrdxlP-dep_Trfase_major"/>
</dbReference>
<dbReference type="Gene3D" id="3.90.1150.10">
    <property type="entry name" value="Aspartate Aminotransferase, domain 1"/>
    <property type="match status" value="1"/>
</dbReference>
<evidence type="ECO:0000313" key="7">
    <source>
        <dbReference type="EMBL" id="TYP94803.1"/>
    </source>
</evidence>
<dbReference type="AlphaFoldDB" id="A0A5D3YP48"/>
<dbReference type="NCBIfam" id="NF009709">
    <property type="entry name" value="PRK13238.1"/>
    <property type="match status" value="1"/>
</dbReference>
<name>A0A5D3YP48_9BACT</name>
<dbReference type="Proteomes" id="UP000324595">
    <property type="component" value="Unassembled WGS sequence"/>
</dbReference>
<feature type="modified residue" description="N6-(pyridoxal phosphate)lysine" evidence="5">
    <location>
        <position position="267"/>
    </location>
</feature>
<accession>A0A5D3YP48</accession>
<evidence type="ECO:0000313" key="8">
    <source>
        <dbReference type="Proteomes" id="UP000324595"/>
    </source>
</evidence>
<dbReference type="OrthoDB" id="9764079at2"/>
<dbReference type="InterPro" id="IPR018176">
    <property type="entry name" value="Tryptophanase_CS"/>
</dbReference>
<dbReference type="PROSITE" id="PS00853">
    <property type="entry name" value="BETA_ELIM_LYASE"/>
    <property type="match status" value="1"/>
</dbReference>
<evidence type="ECO:0000256" key="4">
    <source>
        <dbReference type="ARBA" id="ARBA00023239"/>
    </source>
</evidence>
<dbReference type="RefSeq" id="WP_148897500.1">
    <property type="nucleotide sequence ID" value="NZ_VNHY01000001.1"/>
</dbReference>
<evidence type="ECO:0000259" key="6">
    <source>
        <dbReference type="Pfam" id="PF01212"/>
    </source>
</evidence>
<proteinExistence type="inferred from homology"/>
<dbReference type="PIRSF" id="PIRSF001386">
    <property type="entry name" value="Trpase"/>
    <property type="match status" value="1"/>
</dbReference>
<protein>
    <submittedName>
        <fullName evidence="7">Tryptophanase</fullName>
    </submittedName>
</protein>
<dbReference type="GO" id="GO:0009072">
    <property type="term" value="P:aromatic amino acid metabolic process"/>
    <property type="evidence" value="ECO:0007669"/>
    <property type="project" value="InterPro"/>
</dbReference>
<dbReference type="InterPro" id="IPR015424">
    <property type="entry name" value="PyrdxlP-dep_Trfase"/>
</dbReference>
<dbReference type="Pfam" id="PF01212">
    <property type="entry name" value="Beta_elim_lyase"/>
    <property type="match status" value="1"/>
</dbReference>
<comment type="similarity">
    <text evidence="2">Belongs to the beta-eliminating lyase family.</text>
</comment>
<dbReference type="SUPFAM" id="SSF53383">
    <property type="entry name" value="PLP-dependent transferases"/>
    <property type="match status" value="1"/>
</dbReference>
<dbReference type="InterPro" id="IPR001597">
    <property type="entry name" value="ArAA_b-elim_lyase/Thr_aldolase"/>
</dbReference>
<keyword evidence="4" id="KW-0456">Lyase</keyword>
<gene>
    <name evidence="7" type="ORF">LX73_0092</name>
</gene>
<dbReference type="InterPro" id="IPR011166">
    <property type="entry name" value="Beta-eliminating_lyase"/>
</dbReference>
<comment type="caution">
    <text evidence="7">The sequence shown here is derived from an EMBL/GenBank/DDBJ whole genome shotgun (WGS) entry which is preliminary data.</text>
</comment>
<dbReference type="InterPro" id="IPR015422">
    <property type="entry name" value="PyrdxlP-dep_Trfase_small"/>
</dbReference>
<dbReference type="EMBL" id="VNHY01000001">
    <property type="protein sequence ID" value="TYP94803.1"/>
    <property type="molecule type" value="Genomic_DNA"/>
</dbReference>